<evidence type="ECO:0000313" key="2">
    <source>
        <dbReference type="EMBL" id="KJP90263.1"/>
    </source>
</evidence>
<dbReference type="EMBL" id="KQ001645">
    <property type="protein sequence ID" value="KJP90263.1"/>
    <property type="molecule type" value="Genomic_DNA"/>
</dbReference>
<proteinExistence type="predicted"/>
<dbReference type="GeneID" id="24265425"/>
<evidence type="ECO:0000313" key="3">
    <source>
        <dbReference type="Proteomes" id="UP000054561"/>
    </source>
</evidence>
<feature type="region of interest" description="Disordered" evidence="1">
    <location>
        <begin position="1"/>
        <end position="25"/>
    </location>
</feature>
<dbReference type="AlphaFoldDB" id="A0A0D9QTH8"/>
<organism evidence="2 3">
    <name type="scientific">Plasmodium fragile</name>
    <dbReference type="NCBI Taxonomy" id="5857"/>
    <lineage>
        <taxon>Eukaryota</taxon>
        <taxon>Sar</taxon>
        <taxon>Alveolata</taxon>
        <taxon>Apicomplexa</taxon>
        <taxon>Aconoidasida</taxon>
        <taxon>Haemosporida</taxon>
        <taxon>Plasmodiidae</taxon>
        <taxon>Plasmodium</taxon>
        <taxon>Plasmodium (Plasmodium)</taxon>
    </lineage>
</organism>
<reference evidence="2 3" key="1">
    <citation type="submission" date="2014-03" db="EMBL/GenBank/DDBJ databases">
        <title>The Genome Sequence of Plasmodium fragile nilgiri.</title>
        <authorList>
            <consortium name="The Broad Institute Genomics Platform"/>
            <consortium name="The Broad Institute Genome Sequencing Center for Infectious Disease"/>
            <person name="Neafsey D."/>
            <person name="Duraisingh M."/>
            <person name="Young S.K."/>
            <person name="Zeng Q."/>
            <person name="Gargeya S."/>
            <person name="Abouelleil A."/>
            <person name="Alvarado L."/>
            <person name="Chapman S.B."/>
            <person name="Gainer-Dewar J."/>
            <person name="Goldberg J."/>
            <person name="Griggs A."/>
            <person name="Gujja S."/>
            <person name="Hansen M."/>
            <person name="Howarth C."/>
            <person name="Imamovic A."/>
            <person name="Larimer J."/>
            <person name="Pearson M."/>
            <person name="Poon T.W."/>
            <person name="Priest M."/>
            <person name="Roberts A."/>
            <person name="Saif S."/>
            <person name="Shea T."/>
            <person name="Sykes S."/>
            <person name="Wortman J."/>
            <person name="Nusbaum C."/>
            <person name="Birren B."/>
        </authorList>
    </citation>
    <scope>NUCLEOTIDE SEQUENCE [LARGE SCALE GENOMIC DNA]</scope>
    <source>
        <strain evidence="3">nilgiri</strain>
    </source>
</reference>
<name>A0A0D9QTH8_PLAFR</name>
<evidence type="ECO:0000256" key="1">
    <source>
        <dbReference type="SAM" id="MobiDB-lite"/>
    </source>
</evidence>
<accession>A0A0D9QTH8</accession>
<dbReference type="VEuPathDB" id="PlasmoDB:AK88_00111"/>
<protein>
    <submittedName>
        <fullName evidence="2">Uncharacterized protein</fullName>
    </submittedName>
</protein>
<dbReference type="OrthoDB" id="384619at2759"/>
<gene>
    <name evidence="2" type="ORF">AK88_00111</name>
</gene>
<keyword evidence="3" id="KW-1185">Reference proteome</keyword>
<feature type="region of interest" description="Disordered" evidence="1">
    <location>
        <begin position="61"/>
        <end position="87"/>
    </location>
</feature>
<dbReference type="Proteomes" id="UP000054561">
    <property type="component" value="Unassembled WGS sequence"/>
</dbReference>
<feature type="compositionally biased region" description="Polar residues" evidence="1">
    <location>
        <begin position="7"/>
        <end position="19"/>
    </location>
</feature>
<sequence>MEDDCTKQFSRNRTQPQHSENPHEEFTMYKIKNTLRTLDQPIEQYGVGNYFLNYYKWGHKKENSHSSTKEDSDNGSRQHNQGDEKRNVEFLQLQKRNLLDWNPMEKKKKQSYNLCTHIDIFGTSNGSRPQKSLNNYRISIDLTHLEN</sequence>
<dbReference type="RefSeq" id="XP_012333185.1">
    <property type="nucleotide sequence ID" value="XM_012477762.1"/>
</dbReference>